<dbReference type="PANTHER" id="PTHR36966:SF1">
    <property type="entry name" value="REP-ASSOCIATED TYROSINE TRANSPOSASE"/>
    <property type="match status" value="1"/>
</dbReference>
<evidence type="ECO:0000259" key="1">
    <source>
        <dbReference type="SMART" id="SM01321"/>
    </source>
</evidence>
<dbReference type="Proteomes" id="UP000061569">
    <property type="component" value="Chromosome"/>
</dbReference>
<dbReference type="Pfam" id="PF01797">
    <property type="entry name" value="Y1_Tnp"/>
    <property type="match status" value="1"/>
</dbReference>
<dbReference type="KEGG" id="lez:GLE_0949"/>
<name>A0A0S2DCN9_LYSEN</name>
<dbReference type="Gene3D" id="3.30.70.1290">
    <property type="entry name" value="Transposase IS200-like"/>
    <property type="match status" value="1"/>
</dbReference>
<sequence length="175" mass="19886">MNSPSDSPGYRALRRGRCSEQQRIYLVTTVCICRRRMFASDHVARVAADAIADPDKWLGAQLLCWVLMPDHWHGLIRFNSEVRLESVVASMKGRAARTVNRALNRKGFVWMPGFHDRALRTEEELLPAARYIVANPKRAGLVRRVGDYPYWDAIWTDRRASGLKALPQQPSGPLS</sequence>
<dbReference type="STRING" id="69.GLE_0949"/>
<dbReference type="AlphaFoldDB" id="A0A0S2DCN9"/>
<dbReference type="GO" id="GO:0004803">
    <property type="term" value="F:transposase activity"/>
    <property type="evidence" value="ECO:0007669"/>
    <property type="project" value="InterPro"/>
</dbReference>
<evidence type="ECO:0000313" key="3">
    <source>
        <dbReference type="Proteomes" id="UP000061569"/>
    </source>
</evidence>
<dbReference type="SMART" id="SM01321">
    <property type="entry name" value="Y1_Tnp"/>
    <property type="match status" value="1"/>
</dbReference>
<dbReference type="GO" id="GO:0006313">
    <property type="term" value="P:DNA transposition"/>
    <property type="evidence" value="ECO:0007669"/>
    <property type="project" value="InterPro"/>
</dbReference>
<protein>
    <recommendedName>
        <fullName evidence="1">Transposase IS200-like domain-containing protein</fullName>
    </recommendedName>
</protein>
<accession>A0A0S2DCN9</accession>
<dbReference type="PATRIC" id="fig|69.6.peg.936"/>
<reference evidence="2 3" key="1">
    <citation type="submission" date="2015-11" db="EMBL/GenBank/DDBJ databases">
        <title>Genome sequences of Lysobacter enzymogenes strain C3 and Lysobacter antibioticus ATCC 29479.</title>
        <authorList>
            <person name="Kobayashi D.Y."/>
        </authorList>
    </citation>
    <scope>NUCLEOTIDE SEQUENCE [LARGE SCALE GENOMIC DNA]</scope>
    <source>
        <strain evidence="2 3">C3</strain>
    </source>
</reference>
<dbReference type="GO" id="GO:0043565">
    <property type="term" value="F:sequence-specific DNA binding"/>
    <property type="evidence" value="ECO:0007669"/>
    <property type="project" value="TreeGrafter"/>
</dbReference>
<dbReference type="NCBIfam" id="NF047646">
    <property type="entry name" value="REP_Tyr_transpos"/>
    <property type="match status" value="1"/>
</dbReference>
<gene>
    <name evidence="2" type="ORF">GLE_0949</name>
</gene>
<dbReference type="InterPro" id="IPR036515">
    <property type="entry name" value="Transposase_17_sf"/>
</dbReference>
<dbReference type="InterPro" id="IPR052715">
    <property type="entry name" value="RAYT_transposase"/>
</dbReference>
<proteinExistence type="predicted"/>
<dbReference type="EMBL" id="CP013140">
    <property type="protein sequence ID" value="ALN56307.1"/>
    <property type="molecule type" value="Genomic_DNA"/>
</dbReference>
<organism evidence="2 3">
    <name type="scientific">Lysobacter enzymogenes</name>
    <dbReference type="NCBI Taxonomy" id="69"/>
    <lineage>
        <taxon>Bacteria</taxon>
        <taxon>Pseudomonadati</taxon>
        <taxon>Pseudomonadota</taxon>
        <taxon>Gammaproteobacteria</taxon>
        <taxon>Lysobacterales</taxon>
        <taxon>Lysobacteraceae</taxon>
        <taxon>Lysobacter</taxon>
    </lineage>
</organism>
<feature type="domain" description="Transposase IS200-like" evidence="1">
    <location>
        <begin position="20"/>
        <end position="135"/>
    </location>
</feature>
<dbReference type="PANTHER" id="PTHR36966">
    <property type="entry name" value="REP-ASSOCIATED TYROSINE TRANSPOSASE"/>
    <property type="match status" value="1"/>
</dbReference>
<dbReference type="InterPro" id="IPR002686">
    <property type="entry name" value="Transposase_17"/>
</dbReference>
<dbReference type="SUPFAM" id="SSF143422">
    <property type="entry name" value="Transposase IS200-like"/>
    <property type="match status" value="1"/>
</dbReference>
<evidence type="ECO:0000313" key="2">
    <source>
        <dbReference type="EMBL" id="ALN56307.1"/>
    </source>
</evidence>